<dbReference type="RefSeq" id="WP_190221397.1">
    <property type="nucleotide sequence ID" value="NZ_BNBS01000001.1"/>
</dbReference>
<evidence type="ECO:0000313" key="2">
    <source>
        <dbReference type="EMBL" id="GHI25146.1"/>
    </source>
</evidence>
<comment type="caution">
    <text evidence="2">The sequence shown here is derived from an EMBL/GenBank/DDBJ whole genome shotgun (WGS) entry which is preliminary data.</text>
</comment>
<dbReference type="Proteomes" id="UP001052739">
    <property type="component" value="Unassembled WGS sequence"/>
</dbReference>
<proteinExistence type="predicted"/>
<keyword evidence="1" id="KW-0812">Transmembrane</keyword>
<protein>
    <recommendedName>
        <fullName evidence="4">Secreted protein</fullName>
    </recommendedName>
</protein>
<keyword evidence="3" id="KW-1185">Reference proteome</keyword>
<feature type="transmembrane region" description="Helical" evidence="1">
    <location>
        <begin position="6"/>
        <end position="25"/>
    </location>
</feature>
<gene>
    <name evidence="2" type="ORF">Shyd_65170</name>
</gene>
<sequence>MNTVIALTVVIVIVGVTLYLLPSHYPSGGELPKRKPGDDEVMVILSQGYEPVETPSEPPAPLTWEDHTRNCRICQERNL</sequence>
<evidence type="ECO:0008006" key="4">
    <source>
        <dbReference type="Google" id="ProtNLM"/>
    </source>
</evidence>
<evidence type="ECO:0000313" key="3">
    <source>
        <dbReference type="Proteomes" id="UP001052739"/>
    </source>
</evidence>
<accession>A0ABQ3PJE6</accession>
<name>A0ABQ3PJE6_9ACTN</name>
<reference evidence="2" key="1">
    <citation type="submission" date="2024-05" db="EMBL/GenBank/DDBJ databases">
        <title>Whole genome shotgun sequence of Streptomyces hydrogenans NBRC 13475.</title>
        <authorList>
            <person name="Komaki H."/>
            <person name="Tamura T."/>
        </authorList>
    </citation>
    <scope>NUCLEOTIDE SEQUENCE</scope>
    <source>
        <strain evidence="2">NBRC 13475</strain>
    </source>
</reference>
<dbReference type="EMBL" id="BNDW01000068">
    <property type="protein sequence ID" value="GHI25146.1"/>
    <property type="molecule type" value="Genomic_DNA"/>
</dbReference>
<keyword evidence="1" id="KW-1133">Transmembrane helix</keyword>
<evidence type="ECO:0000256" key="1">
    <source>
        <dbReference type="SAM" id="Phobius"/>
    </source>
</evidence>
<keyword evidence="1" id="KW-0472">Membrane</keyword>
<organism evidence="2 3">
    <name type="scientific">Streptomyces hydrogenans</name>
    <dbReference type="NCBI Taxonomy" id="1873719"/>
    <lineage>
        <taxon>Bacteria</taxon>
        <taxon>Bacillati</taxon>
        <taxon>Actinomycetota</taxon>
        <taxon>Actinomycetes</taxon>
        <taxon>Kitasatosporales</taxon>
        <taxon>Streptomycetaceae</taxon>
        <taxon>Streptomyces</taxon>
    </lineage>
</organism>